<evidence type="ECO:0000256" key="8">
    <source>
        <dbReference type="ARBA" id="ARBA00023285"/>
    </source>
</evidence>
<evidence type="ECO:0000256" key="12">
    <source>
        <dbReference type="ARBA" id="ARBA00061423"/>
    </source>
</evidence>
<evidence type="ECO:0000256" key="16">
    <source>
        <dbReference type="ARBA" id="ARBA00077688"/>
    </source>
</evidence>
<dbReference type="FunFam" id="3.40.630.10:FF:000015">
    <property type="entry name" value="Aminoacyl-histidine dipeptidase PepD"/>
    <property type="match status" value="1"/>
</dbReference>
<evidence type="ECO:0000256" key="9">
    <source>
        <dbReference type="ARBA" id="ARBA00036421"/>
    </source>
</evidence>
<dbReference type="GO" id="GO:0046872">
    <property type="term" value="F:metal ion binding"/>
    <property type="evidence" value="ECO:0007669"/>
    <property type="project" value="UniProtKB-KW"/>
</dbReference>
<evidence type="ECO:0000256" key="11">
    <source>
        <dbReference type="ARBA" id="ARBA00044252"/>
    </source>
</evidence>
<gene>
    <name evidence="19" type="ORF">JBKA6_1364</name>
</gene>
<dbReference type="SUPFAM" id="SSF53187">
    <property type="entry name" value="Zn-dependent exopeptidases"/>
    <property type="match status" value="1"/>
</dbReference>
<dbReference type="InterPro" id="IPR011650">
    <property type="entry name" value="Peptidase_M20_dimer"/>
</dbReference>
<evidence type="ECO:0000256" key="14">
    <source>
        <dbReference type="ARBA" id="ARBA00075285"/>
    </source>
</evidence>
<comment type="cofactor">
    <cofactor evidence="1">
        <name>Co(2+)</name>
        <dbReference type="ChEBI" id="CHEBI:48828"/>
    </cofactor>
</comment>
<evidence type="ECO:0000256" key="2">
    <source>
        <dbReference type="ARBA" id="ARBA00001947"/>
    </source>
</evidence>
<dbReference type="NCBIfam" id="TIGR01893">
    <property type="entry name" value="aa-his-dipept"/>
    <property type="match status" value="1"/>
</dbReference>
<evidence type="ECO:0000313" key="19">
    <source>
        <dbReference type="EMBL" id="BAV95377.1"/>
    </source>
</evidence>
<accession>A0A1J1DZP9</accession>
<evidence type="ECO:0000259" key="18">
    <source>
        <dbReference type="Pfam" id="PF07687"/>
    </source>
</evidence>
<evidence type="ECO:0000256" key="5">
    <source>
        <dbReference type="ARBA" id="ARBA00022801"/>
    </source>
</evidence>
<dbReference type="InterPro" id="IPR001160">
    <property type="entry name" value="Peptidase_M20C"/>
</dbReference>
<keyword evidence="20" id="KW-1185">Reference proteome</keyword>
<comment type="cofactor">
    <cofactor evidence="2">
        <name>Zn(2+)</name>
        <dbReference type="ChEBI" id="CHEBI:29105"/>
    </cofactor>
</comment>
<evidence type="ECO:0000256" key="1">
    <source>
        <dbReference type="ARBA" id="ARBA00001941"/>
    </source>
</evidence>
<keyword evidence="5" id="KW-0378">Hydrolase</keyword>
<evidence type="ECO:0000256" key="4">
    <source>
        <dbReference type="ARBA" id="ARBA00022723"/>
    </source>
</evidence>
<dbReference type="PANTHER" id="PTHR43501:SF1">
    <property type="entry name" value="CYTOSOL NON-SPECIFIC DIPEPTIDASE"/>
    <property type="match status" value="1"/>
</dbReference>
<keyword evidence="8" id="KW-0170">Cobalt</keyword>
<keyword evidence="6" id="KW-0862">Zinc</keyword>
<organism evidence="19 20">
    <name type="scientific">Ichthyobacterium seriolicida</name>
    <dbReference type="NCBI Taxonomy" id="242600"/>
    <lineage>
        <taxon>Bacteria</taxon>
        <taxon>Pseudomonadati</taxon>
        <taxon>Bacteroidota</taxon>
        <taxon>Flavobacteriia</taxon>
        <taxon>Flavobacteriales</taxon>
        <taxon>Ichthyobacteriaceae</taxon>
        <taxon>Ichthyobacterium</taxon>
    </lineage>
</organism>
<dbReference type="Pfam" id="PF01546">
    <property type="entry name" value="Peptidase_M20"/>
    <property type="match status" value="1"/>
</dbReference>
<dbReference type="GO" id="GO:0070573">
    <property type="term" value="F:metallodipeptidase activity"/>
    <property type="evidence" value="ECO:0007669"/>
    <property type="project" value="TreeGrafter"/>
</dbReference>
<dbReference type="Pfam" id="PF07687">
    <property type="entry name" value="M20_dimer"/>
    <property type="match status" value="1"/>
</dbReference>
<dbReference type="PRINTS" id="PR00934">
    <property type="entry name" value="XHISDIPTASE"/>
</dbReference>
<comment type="catalytic activity">
    <reaction evidence="9">
        <text>Hydrolysis of dipeptides, preferentially hydrophobic dipeptides including prolyl amino acids.</text>
        <dbReference type="EC" id="3.4.13.18"/>
    </reaction>
</comment>
<keyword evidence="3" id="KW-0645">Protease</keyword>
<proteinExistence type="inferred from homology"/>
<dbReference type="Proteomes" id="UP000243197">
    <property type="component" value="Chromosome"/>
</dbReference>
<comment type="similarity">
    <text evidence="12">Belongs to the peptidase M20C family.</text>
</comment>
<dbReference type="EMBL" id="AP014564">
    <property type="protein sequence ID" value="BAV95377.1"/>
    <property type="molecule type" value="Genomic_DNA"/>
</dbReference>
<dbReference type="InterPro" id="IPR002933">
    <property type="entry name" value="Peptidase_M20"/>
</dbReference>
<name>A0A1J1DZP9_9FLAO</name>
<feature type="domain" description="Peptidase M20 dimerisation" evidence="18">
    <location>
        <begin position="210"/>
        <end position="287"/>
    </location>
</feature>
<dbReference type="GO" id="GO:0005829">
    <property type="term" value="C:cytosol"/>
    <property type="evidence" value="ECO:0007669"/>
    <property type="project" value="TreeGrafter"/>
</dbReference>
<dbReference type="RefSeq" id="WP_096687107.1">
    <property type="nucleotide sequence ID" value="NZ_AP014564.1"/>
</dbReference>
<evidence type="ECO:0000256" key="3">
    <source>
        <dbReference type="ARBA" id="ARBA00022670"/>
    </source>
</evidence>
<evidence type="ECO:0000256" key="13">
    <source>
        <dbReference type="ARBA" id="ARBA00071271"/>
    </source>
</evidence>
<dbReference type="PIRSF" id="PIRSF016599">
    <property type="entry name" value="Xaa-His_dipept"/>
    <property type="match status" value="1"/>
</dbReference>
<dbReference type="OrthoDB" id="9773892at2"/>
<dbReference type="PANTHER" id="PTHR43501">
    <property type="entry name" value="CYTOSOL NON-SPECIFIC DIPEPTIDASE"/>
    <property type="match status" value="1"/>
</dbReference>
<evidence type="ECO:0000256" key="10">
    <source>
        <dbReference type="ARBA" id="ARBA00038976"/>
    </source>
</evidence>
<evidence type="ECO:0000256" key="7">
    <source>
        <dbReference type="ARBA" id="ARBA00023049"/>
    </source>
</evidence>
<sequence>MSTSIRDLSPNRLWNNFEDLNQIPRPSKKEAMAVAFIRDFSEKLGLETTVDDIGNVLVRKPATKGMEGRKTVILQSHLDMVHQKNKDTDFDFDSEGIRSFIDGEWVKAKGTTLGADNGIGVATMMSILESQEIQHPNIECLFTVDEEAGMTGVRNFKKDILKGQILLNLDTEDDDEFSIGCAGGIDTNTLLEYEENVFEEQVLDVDILVRGLKGGHSGMEIHLGRANANKILARVLFEIKTEFHLNEIDGGSLRNAIPREAFAKVFVLEKYEPFFKIELQRIVEAIVKEYQSVESNLEIKLVFNGKTESFKCMGKVLQSNIIKALHICPNGVGRMNPNMDNIPETSSNLARVILRDGRFTTKSLQRSSIDEAKKDMASRVGTCFELIGCYVSYDGDYPGWMPKLDSEILNVMKNIYYERYDKHPKVSCTHGGLECGILGETYPDIDMISFGPTIKNPHSPDEKVNIKSVDRFFSFLLEILSKVPSAV</sequence>
<evidence type="ECO:0000256" key="6">
    <source>
        <dbReference type="ARBA" id="ARBA00022833"/>
    </source>
</evidence>
<dbReference type="EC" id="3.4.13.18" evidence="10"/>
<dbReference type="Gene3D" id="3.40.630.10">
    <property type="entry name" value="Zn peptidases"/>
    <property type="match status" value="2"/>
</dbReference>
<evidence type="ECO:0000256" key="17">
    <source>
        <dbReference type="ARBA" id="ARBA00078074"/>
    </source>
</evidence>
<evidence type="ECO:0000256" key="15">
    <source>
        <dbReference type="ARBA" id="ARBA00076004"/>
    </source>
</evidence>
<dbReference type="CDD" id="cd03890">
    <property type="entry name" value="M20_pepD"/>
    <property type="match status" value="1"/>
</dbReference>
<protein>
    <recommendedName>
        <fullName evidence="13">Cytosol non-specific dipeptidase</fullName>
        <ecNumber evidence="10">3.4.13.18</ecNumber>
    </recommendedName>
    <alternativeName>
        <fullName evidence="16">Aminoacyl-histidine dipeptidase</fullName>
    </alternativeName>
    <alternativeName>
        <fullName evidence="15">Beta-alanyl-histidine dipeptidase</fullName>
    </alternativeName>
    <alternativeName>
        <fullName evidence="14">Carnosinase</fullName>
    </alternativeName>
    <alternativeName>
        <fullName evidence="11">Peptidase D</fullName>
    </alternativeName>
    <alternativeName>
        <fullName evidence="17">Xaa-His dipeptidase</fullName>
    </alternativeName>
</protein>
<dbReference type="KEGG" id="ise:JBKA6_1364"/>
<dbReference type="FunFam" id="3.40.630.10:FF:000018">
    <property type="entry name" value="Aminoacyl-histidine dipeptidase PepD"/>
    <property type="match status" value="1"/>
</dbReference>
<dbReference type="AlphaFoldDB" id="A0A1J1DZP9"/>
<keyword evidence="4" id="KW-0479">Metal-binding</keyword>
<evidence type="ECO:0000313" key="20">
    <source>
        <dbReference type="Proteomes" id="UP000243197"/>
    </source>
</evidence>
<keyword evidence="7" id="KW-0482">Metalloprotease</keyword>
<dbReference type="GO" id="GO:0006508">
    <property type="term" value="P:proteolysis"/>
    <property type="evidence" value="ECO:0007669"/>
    <property type="project" value="UniProtKB-KW"/>
</dbReference>
<reference evidence="19 20" key="1">
    <citation type="submission" date="2014-03" db="EMBL/GenBank/DDBJ databases">
        <title>complete genome sequence of Flavobacteriaceae bacterium JBKA-6.</title>
        <authorList>
            <person name="Takano T."/>
            <person name="Nakamura Y."/>
            <person name="Takuma S."/>
            <person name="Yasuike M."/>
            <person name="Matsuyama T."/>
            <person name="Sakai T."/>
            <person name="Fujiwara A."/>
            <person name="Kimoto K."/>
            <person name="Fukuda Y."/>
            <person name="Kondo H."/>
            <person name="Hirono I."/>
            <person name="Nakayasu C."/>
        </authorList>
    </citation>
    <scope>NUCLEOTIDE SEQUENCE [LARGE SCALE GENOMIC DNA]</scope>
    <source>
        <strain evidence="19 20">JBKA-6</strain>
    </source>
</reference>